<dbReference type="InterPro" id="IPR001452">
    <property type="entry name" value="SH3_domain"/>
</dbReference>
<feature type="compositionally biased region" description="Low complexity" evidence="3">
    <location>
        <begin position="242"/>
        <end position="254"/>
    </location>
</feature>
<evidence type="ECO:0000259" key="4">
    <source>
        <dbReference type="PROSITE" id="PS50002"/>
    </source>
</evidence>
<dbReference type="PRINTS" id="PR00452">
    <property type="entry name" value="SH3DOMAIN"/>
</dbReference>
<dbReference type="PROSITE" id="PS50002">
    <property type="entry name" value="SH3"/>
    <property type="match status" value="1"/>
</dbReference>
<reference evidence="7" key="3">
    <citation type="submission" date="2020-10" db="UniProtKB">
        <authorList>
            <consortium name="WormBaseParasite"/>
        </authorList>
    </citation>
    <scope>IDENTIFICATION</scope>
</reference>
<accession>A0A068WXY3</accession>
<dbReference type="InterPro" id="IPR036028">
    <property type="entry name" value="SH3-like_dom_sf"/>
</dbReference>
<protein>
    <submittedName>
        <fullName evidence="5 7">Src region</fullName>
    </submittedName>
</protein>
<feature type="compositionally biased region" description="Polar residues" evidence="3">
    <location>
        <begin position="157"/>
        <end position="172"/>
    </location>
</feature>
<name>A0A068WXY3_ECHGR</name>
<evidence type="ECO:0000313" key="6">
    <source>
        <dbReference type="Proteomes" id="UP000492820"/>
    </source>
</evidence>
<feature type="region of interest" description="Disordered" evidence="3">
    <location>
        <begin position="35"/>
        <end position="67"/>
    </location>
</feature>
<reference evidence="5 6" key="1">
    <citation type="journal article" date="2013" name="Nature">
        <title>The genomes of four tapeworm species reveal adaptations to parasitism.</title>
        <authorList>
            <person name="Tsai I.J."/>
            <person name="Zarowiecki M."/>
            <person name="Holroyd N."/>
            <person name="Garciarrubio A."/>
            <person name="Sanchez-Flores A."/>
            <person name="Brooks K.L."/>
            <person name="Tracey A."/>
            <person name="Bobes R.J."/>
            <person name="Fragoso G."/>
            <person name="Sciutto E."/>
            <person name="Aslett M."/>
            <person name="Beasley H."/>
            <person name="Bennett H.M."/>
            <person name="Cai J."/>
            <person name="Camicia F."/>
            <person name="Clark R."/>
            <person name="Cucher M."/>
            <person name="De Silva N."/>
            <person name="Day T.A."/>
            <person name="Deplazes P."/>
            <person name="Estrada K."/>
            <person name="Fernandez C."/>
            <person name="Holland P.W."/>
            <person name="Hou J."/>
            <person name="Hu S."/>
            <person name="Huckvale T."/>
            <person name="Hung S.S."/>
            <person name="Kamenetzky L."/>
            <person name="Keane J.A."/>
            <person name="Kiss F."/>
            <person name="Koziol U."/>
            <person name="Lambert O."/>
            <person name="Liu K."/>
            <person name="Luo X."/>
            <person name="Luo Y."/>
            <person name="Macchiaroli N."/>
            <person name="Nichol S."/>
            <person name="Paps J."/>
            <person name="Parkinson J."/>
            <person name="Pouchkina-Stantcheva N."/>
            <person name="Riddiford N."/>
            <person name="Rosenzvit M."/>
            <person name="Salinas G."/>
            <person name="Wasmuth J.D."/>
            <person name="Zamanian M."/>
            <person name="Zheng Y."/>
            <person name="Cai X."/>
            <person name="Soberon X."/>
            <person name="Olson P.D."/>
            <person name="Laclette J.P."/>
            <person name="Brehm K."/>
            <person name="Berriman M."/>
            <person name="Garciarrubio A."/>
            <person name="Bobes R.J."/>
            <person name="Fragoso G."/>
            <person name="Sanchez-Flores A."/>
            <person name="Estrada K."/>
            <person name="Cevallos M.A."/>
            <person name="Morett E."/>
            <person name="Gonzalez V."/>
            <person name="Portillo T."/>
            <person name="Ochoa-Leyva A."/>
            <person name="Jose M.V."/>
            <person name="Sciutto E."/>
            <person name="Landa A."/>
            <person name="Jimenez L."/>
            <person name="Valdes V."/>
            <person name="Carrero J.C."/>
            <person name="Larralde C."/>
            <person name="Morales-Montor J."/>
            <person name="Limon-Lason J."/>
            <person name="Soberon X."/>
            <person name="Laclette J.P."/>
        </authorList>
    </citation>
    <scope>NUCLEOTIDE SEQUENCE [LARGE SCALE GENOMIC DNA]</scope>
</reference>
<reference evidence="5" key="2">
    <citation type="submission" date="2014-06" db="EMBL/GenBank/DDBJ databases">
        <authorList>
            <person name="Aslett M."/>
        </authorList>
    </citation>
    <scope>NUCLEOTIDE SEQUENCE</scope>
</reference>
<feature type="region of interest" description="Disordered" evidence="3">
    <location>
        <begin position="303"/>
        <end position="350"/>
    </location>
</feature>
<dbReference type="OrthoDB" id="8783038at2759"/>
<evidence type="ECO:0000256" key="1">
    <source>
        <dbReference type="ARBA" id="ARBA00022443"/>
    </source>
</evidence>
<gene>
    <name evidence="5" type="ORF">EgrG_001169500</name>
</gene>
<dbReference type="SUPFAM" id="SSF50044">
    <property type="entry name" value="SH3-domain"/>
    <property type="match status" value="1"/>
</dbReference>
<evidence type="ECO:0000256" key="2">
    <source>
        <dbReference type="PROSITE-ProRule" id="PRU00192"/>
    </source>
</evidence>
<evidence type="ECO:0000313" key="5">
    <source>
        <dbReference type="EMBL" id="CDS22540.1"/>
    </source>
</evidence>
<feature type="compositionally biased region" description="Basic and acidic residues" evidence="3">
    <location>
        <begin position="175"/>
        <end position="189"/>
    </location>
</feature>
<dbReference type="WBParaSite" id="EgrG_001169500">
    <property type="protein sequence ID" value="EgrG_001169500"/>
    <property type="gene ID" value="EgrG_001169500"/>
</dbReference>
<keyword evidence="1 2" id="KW-0728">SH3 domain</keyword>
<proteinExistence type="predicted"/>
<dbReference type="CDD" id="cd00174">
    <property type="entry name" value="SH3"/>
    <property type="match status" value="1"/>
</dbReference>
<feature type="compositionally biased region" description="Basic residues" evidence="3">
    <location>
        <begin position="325"/>
        <end position="337"/>
    </location>
</feature>
<dbReference type="EMBL" id="LK028587">
    <property type="protein sequence ID" value="CDS22540.1"/>
    <property type="molecule type" value="Genomic_DNA"/>
</dbReference>
<dbReference type="Proteomes" id="UP000492820">
    <property type="component" value="Unassembled WGS sequence"/>
</dbReference>
<dbReference type="Gene3D" id="2.30.30.40">
    <property type="entry name" value="SH3 Domains"/>
    <property type="match status" value="1"/>
</dbReference>
<evidence type="ECO:0000256" key="3">
    <source>
        <dbReference type="SAM" id="MobiDB-lite"/>
    </source>
</evidence>
<dbReference type="Pfam" id="PF07653">
    <property type="entry name" value="SH3_2"/>
    <property type="match status" value="1"/>
</dbReference>
<sequence>MSRQNERKTWRWALIECLRTGNEPPGDVLITHPDIDAPPCTPSRSSNDHGISNHRSAKTENGDSGTYYASIPVSPGPSANGSFFIGADPIVEPTETHRLPTVSSTSYPSLSRSARRFSVSSMGLGSNGNAGAHSSFLWKVFARRSKSREAERRSDATTHNARVSGSQSQRASPTKKLEIIHVDHDKMKEPAANVGDTSDAEAEEKEGQGQQQSTPTLSFRSAPPFKSSGSTQEMAQTTTELSRSLSSPSSSSNSVRGHKNTLTNPRTVGIPESQISGYDKNGSFRNTSPCSAQFSKGTIVGAAPTPHAAHQKSLRSTSPRQAIHQPKRQHGGNHQTRKPNSETKPNHQSTMSDLIVVGTCKALYDFESSQYGETFLSFKTGDKLKVISSGARWHGSVDADGWIYAETIPPNEGSRSHPQRGFIPAGFVEITLYPEPLPLSPPRRHEPDEVASHRRIHGHARGDNAYLALGQATEL</sequence>
<feature type="domain" description="SH3" evidence="4">
    <location>
        <begin position="355"/>
        <end position="433"/>
    </location>
</feature>
<feature type="region of interest" description="Disordered" evidence="3">
    <location>
        <begin position="148"/>
        <end position="284"/>
    </location>
</feature>
<feature type="compositionally biased region" description="Polar residues" evidence="3">
    <location>
        <begin position="42"/>
        <end position="54"/>
    </location>
</feature>
<evidence type="ECO:0000313" key="7">
    <source>
        <dbReference type="WBParaSite" id="EgrG_001169500"/>
    </source>
</evidence>
<organism evidence="5">
    <name type="scientific">Echinococcus granulosus</name>
    <name type="common">Hydatid tapeworm</name>
    <dbReference type="NCBI Taxonomy" id="6210"/>
    <lineage>
        <taxon>Eukaryota</taxon>
        <taxon>Metazoa</taxon>
        <taxon>Spiralia</taxon>
        <taxon>Lophotrochozoa</taxon>
        <taxon>Platyhelminthes</taxon>
        <taxon>Cestoda</taxon>
        <taxon>Eucestoda</taxon>
        <taxon>Cyclophyllidea</taxon>
        <taxon>Taeniidae</taxon>
        <taxon>Echinococcus</taxon>
        <taxon>Echinococcus granulosus group</taxon>
    </lineage>
</organism>
<dbReference type="SMART" id="SM00326">
    <property type="entry name" value="SH3"/>
    <property type="match status" value="1"/>
</dbReference>
<dbReference type="AlphaFoldDB" id="A0A068WXY3"/>
<feature type="compositionally biased region" description="Polar residues" evidence="3">
    <location>
        <begin position="227"/>
        <end position="241"/>
    </location>
</feature>